<dbReference type="PANTHER" id="PTHR43664:SF1">
    <property type="entry name" value="BETA-METHYLMALYL-COA DEHYDRATASE"/>
    <property type="match status" value="1"/>
</dbReference>
<dbReference type="EMBL" id="JAFIRR010000089">
    <property type="protein sequence ID" value="MCO6417361.1"/>
    <property type="molecule type" value="Genomic_DNA"/>
</dbReference>
<organism evidence="2 3">
    <name type="scientific">Siccirubricoccus soli</name>
    <dbReference type="NCBI Taxonomy" id="2899147"/>
    <lineage>
        <taxon>Bacteria</taxon>
        <taxon>Pseudomonadati</taxon>
        <taxon>Pseudomonadota</taxon>
        <taxon>Alphaproteobacteria</taxon>
        <taxon>Acetobacterales</taxon>
        <taxon>Roseomonadaceae</taxon>
        <taxon>Siccirubricoccus</taxon>
    </lineage>
</organism>
<sequence>MSFDPKEHRLVPQQRWFEDFALGERFPLPSRTMTSGIFAAFQAASGDNHPIHYDAEFCKAHGLPGMLAHGYQVAIQSCAGAGLFPFMVEESLKGFLEQSTRFLHPVICGDTLYPLLTVDELTPQRSTGILGLAVTIHNQRGELVMDGRHRYLLRKRSQSA</sequence>
<evidence type="ECO:0000313" key="2">
    <source>
        <dbReference type="EMBL" id="MCO6417361.1"/>
    </source>
</evidence>
<name>A0ABT1D638_9PROT</name>
<feature type="domain" description="MaoC-like" evidence="1">
    <location>
        <begin position="28"/>
        <end position="119"/>
    </location>
</feature>
<comment type="caution">
    <text evidence="2">The sequence shown here is derived from an EMBL/GenBank/DDBJ whole genome shotgun (WGS) entry which is preliminary data.</text>
</comment>
<evidence type="ECO:0000259" key="1">
    <source>
        <dbReference type="Pfam" id="PF01575"/>
    </source>
</evidence>
<dbReference type="CDD" id="cd03441">
    <property type="entry name" value="R_hydratase_like"/>
    <property type="match status" value="1"/>
</dbReference>
<dbReference type="SUPFAM" id="SSF54637">
    <property type="entry name" value="Thioesterase/thiol ester dehydrase-isomerase"/>
    <property type="match status" value="1"/>
</dbReference>
<dbReference type="Pfam" id="PF01575">
    <property type="entry name" value="MaoC_dehydratas"/>
    <property type="match status" value="1"/>
</dbReference>
<dbReference type="Proteomes" id="UP001523392">
    <property type="component" value="Unassembled WGS sequence"/>
</dbReference>
<protein>
    <submittedName>
        <fullName evidence="2">MaoC family dehydratase</fullName>
    </submittedName>
</protein>
<proteinExistence type="predicted"/>
<evidence type="ECO:0000313" key="3">
    <source>
        <dbReference type="Proteomes" id="UP001523392"/>
    </source>
</evidence>
<reference evidence="2 3" key="1">
    <citation type="submission" date="2021-12" db="EMBL/GenBank/DDBJ databases">
        <title>Siccirubricoccus leaddurans sp. nov., a high concentration Zn2+ tolerance bacterium.</title>
        <authorList>
            <person name="Cao Y."/>
        </authorList>
    </citation>
    <scope>NUCLEOTIDE SEQUENCE [LARGE SCALE GENOMIC DNA]</scope>
    <source>
        <strain evidence="2 3">KC 17139</strain>
    </source>
</reference>
<dbReference type="RefSeq" id="WP_252953996.1">
    <property type="nucleotide sequence ID" value="NZ_JAFIRR010000089.1"/>
</dbReference>
<gene>
    <name evidence="2" type="ORF">JYK14_14475</name>
</gene>
<dbReference type="InterPro" id="IPR052342">
    <property type="entry name" value="MCH/BMMD"/>
</dbReference>
<dbReference type="InterPro" id="IPR029069">
    <property type="entry name" value="HotDog_dom_sf"/>
</dbReference>
<dbReference type="Gene3D" id="3.10.129.10">
    <property type="entry name" value="Hotdog Thioesterase"/>
    <property type="match status" value="1"/>
</dbReference>
<dbReference type="InterPro" id="IPR002539">
    <property type="entry name" value="MaoC-like_dom"/>
</dbReference>
<dbReference type="PANTHER" id="PTHR43664">
    <property type="entry name" value="MONOAMINE OXIDASE-RELATED"/>
    <property type="match status" value="1"/>
</dbReference>
<accession>A0ABT1D638</accession>
<keyword evidence="3" id="KW-1185">Reference proteome</keyword>